<organism evidence="1 2">
    <name type="scientific">Polyangium sorediatum</name>
    <dbReference type="NCBI Taxonomy" id="889274"/>
    <lineage>
        <taxon>Bacteria</taxon>
        <taxon>Pseudomonadati</taxon>
        <taxon>Myxococcota</taxon>
        <taxon>Polyangia</taxon>
        <taxon>Polyangiales</taxon>
        <taxon>Polyangiaceae</taxon>
        <taxon>Polyangium</taxon>
    </lineage>
</organism>
<evidence type="ECO:0000313" key="2">
    <source>
        <dbReference type="Proteomes" id="UP001160301"/>
    </source>
</evidence>
<protein>
    <recommendedName>
        <fullName evidence="3">Peptidase C13</fullName>
    </recommendedName>
</protein>
<proteinExistence type="predicted"/>
<sequence>MRVRAILWCGYVKPARVQFGRHASHGEHPDYDFAASVHDLELAIVAAHTLGIAARDVHAFVCRDDLLPPGFGGGIHPPTRDALSQLTTSLARASRPEDPLLFLASNHGEREGLFVTAPVDEFAEPASEGPSYLTPEDLAGCLDALSGPQLLVIATCFAGIFLPLGERPNRAVLTACSAEERYYVEDEETPHSPFPHMLLGKWRGAVLPGRPPLPCQPLADAFAGAEVELVGKGRTRPHARGSVAGF</sequence>
<evidence type="ECO:0008006" key="3">
    <source>
        <dbReference type="Google" id="ProtNLM"/>
    </source>
</evidence>
<dbReference type="Proteomes" id="UP001160301">
    <property type="component" value="Unassembled WGS sequence"/>
</dbReference>
<name>A0ABT6P198_9BACT</name>
<accession>A0ABT6P198</accession>
<dbReference type="RefSeq" id="WP_136971550.1">
    <property type="nucleotide sequence ID" value="NZ_JARZHI010000041.1"/>
</dbReference>
<reference evidence="1 2" key="1">
    <citation type="submission" date="2023-04" db="EMBL/GenBank/DDBJ databases">
        <title>The genome sequence of Polyangium sorediatum DSM14670.</title>
        <authorList>
            <person name="Zhang X."/>
        </authorList>
    </citation>
    <scope>NUCLEOTIDE SEQUENCE [LARGE SCALE GENOMIC DNA]</scope>
    <source>
        <strain evidence="1 2">DSM 14670</strain>
    </source>
</reference>
<keyword evidence="2" id="KW-1185">Reference proteome</keyword>
<evidence type="ECO:0000313" key="1">
    <source>
        <dbReference type="EMBL" id="MDI1434380.1"/>
    </source>
</evidence>
<dbReference type="EMBL" id="JARZHI010000041">
    <property type="protein sequence ID" value="MDI1434380.1"/>
    <property type="molecule type" value="Genomic_DNA"/>
</dbReference>
<gene>
    <name evidence="1" type="ORF">QHF89_33080</name>
</gene>
<comment type="caution">
    <text evidence="1">The sequence shown here is derived from an EMBL/GenBank/DDBJ whole genome shotgun (WGS) entry which is preliminary data.</text>
</comment>